<reference evidence="2" key="1">
    <citation type="journal article" date="2014" name="Front. Microbiol.">
        <title>High frequency of phylogenetically diverse reductive dehalogenase-homologous genes in deep subseafloor sedimentary metagenomes.</title>
        <authorList>
            <person name="Kawai M."/>
            <person name="Futagami T."/>
            <person name="Toyoda A."/>
            <person name="Takaki Y."/>
            <person name="Nishi S."/>
            <person name="Hori S."/>
            <person name="Arai W."/>
            <person name="Tsubouchi T."/>
            <person name="Morono Y."/>
            <person name="Uchiyama I."/>
            <person name="Ito T."/>
            <person name="Fujiyama A."/>
            <person name="Inagaki F."/>
            <person name="Takami H."/>
        </authorList>
    </citation>
    <scope>NUCLEOTIDE SEQUENCE</scope>
    <source>
        <strain evidence="2">Expedition CK06-06</strain>
    </source>
</reference>
<keyword evidence="1" id="KW-1133">Transmembrane helix</keyword>
<keyword evidence="1" id="KW-0812">Transmembrane</keyword>
<accession>X1LDS0</accession>
<dbReference type="Pfam" id="PF07963">
    <property type="entry name" value="N_methyl"/>
    <property type="match status" value="1"/>
</dbReference>
<dbReference type="InterPro" id="IPR012902">
    <property type="entry name" value="N_methyl_site"/>
</dbReference>
<dbReference type="EMBL" id="BARV01001830">
    <property type="protein sequence ID" value="GAI00565.1"/>
    <property type="molecule type" value="Genomic_DNA"/>
</dbReference>
<comment type="caution">
    <text evidence="2">The sequence shown here is derived from an EMBL/GenBank/DDBJ whole genome shotgun (WGS) entry which is preliminary data.</text>
</comment>
<proteinExistence type="predicted"/>
<evidence type="ECO:0008006" key="3">
    <source>
        <dbReference type="Google" id="ProtNLM"/>
    </source>
</evidence>
<dbReference type="AlphaFoldDB" id="X1LDS0"/>
<evidence type="ECO:0000256" key="1">
    <source>
        <dbReference type="SAM" id="Phobius"/>
    </source>
</evidence>
<gene>
    <name evidence="2" type="ORF">S06H3_05043</name>
</gene>
<sequence length="171" mass="19394">MNNQKSFTLIEILVYIAVLTIITVAISSFFLWFIHSNTKARAIRETLDNTRRAVEIMTYEIKEAKSIYTPTTTSTQLSLETTKHLPEEEKTTYIDFYLCGTRLCLKKESQTPVALTSDRVVVNNLEFLEIATASTAPSIQINLKIDYKNPTGRPEYRASVNLTSTAALRSY</sequence>
<name>X1LDS0_9ZZZZ</name>
<evidence type="ECO:0000313" key="2">
    <source>
        <dbReference type="EMBL" id="GAI00565.1"/>
    </source>
</evidence>
<protein>
    <recommendedName>
        <fullName evidence="3">Type II secretion system protein</fullName>
    </recommendedName>
</protein>
<keyword evidence="1" id="KW-0472">Membrane</keyword>
<organism evidence="2">
    <name type="scientific">marine sediment metagenome</name>
    <dbReference type="NCBI Taxonomy" id="412755"/>
    <lineage>
        <taxon>unclassified sequences</taxon>
        <taxon>metagenomes</taxon>
        <taxon>ecological metagenomes</taxon>
    </lineage>
</organism>
<feature type="transmembrane region" description="Helical" evidence="1">
    <location>
        <begin position="12"/>
        <end position="34"/>
    </location>
</feature>